<feature type="compositionally biased region" description="Basic and acidic residues" evidence="1">
    <location>
        <begin position="528"/>
        <end position="537"/>
    </location>
</feature>
<keyword evidence="2" id="KW-0812">Transmembrane</keyword>
<protein>
    <submittedName>
        <fullName evidence="3">Uncharacterized protein</fullName>
    </submittedName>
</protein>
<feature type="compositionally biased region" description="Basic and acidic residues" evidence="1">
    <location>
        <begin position="631"/>
        <end position="648"/>
    </location>
</feature>
<feature type="compositionally biased region" description="Basic and acidic residues" evidence="1">
    <location>
        <begin position="340"/>
        <end position="355"/>
    </location>
</feature>
<feature type="compositionally biased region" description="Basic and acidic residues" evidence="1">
    <location>
        <begin position="155"/>
        <end position="166"/>
    </location>
</feature>
<evidence type="ECO:0000256" key="1">
    <source>
        <dbReference type="SAM" id="MobiDB-lite"/>
    </source>
</evidence>
<sequence>MENDGRVRSSTLQYFALDGLPREDCFEQLMPTATPWQRRLCCCAASLVALAIIAVIFMASYSAISNSSTPTTVPTISTTVPSPTSTVHIESTTRDGNFEITTTEVNLNKTTRGEEDGTTTEAEESIKKGMAKENLTHNVNNEFIKKHKTSKKPIKSSDEYHSEENYNKGGVEEMPEYYNRPATNKMYSKKTNKINKINTQTLESSNEHDLIDNLDGKNKFISNSEENENTLNTTISKNKHKSIKNKLDSQVENKIKNTSSEDQNAYNTPTKINDKLNSFTSNDLSESSNENKNDEYKSLSMYSNENNDTKKESKKLHKMSKKTFKSIEVTEESQTQNILNEDKNIETPKGNKDDFNSVLHKKISKKNKDALEYYESSDEINFDDNKNKKIYSEADDDNLNTTTSKKQQKISKRLFKFTESPIKNNEENNMKENQDFGTSSEENKNYSNEVSSQNLNKIDANSFQSIFSSIEQSEDVSSVSTPQEGKTKWKTSVSKKQRKLDKNLNKTLQATDEYSTDENQNISATSEETEHISDKTLHNKPSIFNKQSVKSMEFFHIDEDDSSNYTPYINKDELDKTISKKQRKMDKQLLYENLQSSDENNNDNTYVKSDKTTNDYEDILSKISNKKKSKKLMESSKENSNENIYNEDKSTYNYYLTNEENENSLSTKVSKKQRKPIKNEVKTNDITPYVSKLRK</sequence>
<gene>
    <name evidence="3" type="ORF">g.16075</name>
</gene>
<evidence type="ECO:0000313" key="3">
    <source>
        <dbReference type="EMBL" id="JAS11373.1"/>
    </source>
</evidence>
<reference evidence="3" key="1">
    <citation type="submission" date="2015-12" db="EMBL/GenBank/DDBJ databases">
        <title>De novo transcriptome assembly of four potential Pierce s Disease insect vectors from Arizona vineyards.</title>
        <authorList>
            <person name="Tassone E.E."/>
        </authorList>
    </citation>
    <scope>NUCLEOTIDE SEQUENCE</scope>
</reference>
<feature type="compositionally biased region" description="Low complexity" evidence="1">
    <location>
        <begin position="68"/>
        <end position="87"/>
    </location>
</feature>
<keyword evidence="2" id="KW-1133">Transmembrane helix</keyword>
<feature type="compositionally biased region" description="Polar residues" evidence="1">
    <location>
        <begin position="256"/>
        <end position="288"/>
    </location>
</feature>
<feature type="region of interest" description="Disordered" evidence="1">
    <location>
        <begin position="68"/>
        <end position="89"/>
    </location>
</feature>
<feature type="region of interest" description="Disordered" evidence="1">
    <location>
        <begin position="626"/>
        <end position="648"/>
    </location>
</feature>
<feature type="compositionally biased region" description="Polar residues" evidence="1">
    <location>
        <begin position="475"/>
        <end position="492"/>
    </location>
</feature>
<feature type="compositionally biased region" description="Basic and acidic residues" evidence="1">
    <location>
        <begin position="424"/>
        <end position="434"/>
    </location>
</feature>
<dbReference type="EMBL" id="GEDC01025925">
    <property type="protein sequence ID" value="JAS11373.1"/>
    <property type="molecule type" value="Transcribed_RNA"/>
</dbReference>
<feature type="compositionally biased region" description="Polar residues" evidence="1">
    <location>
        <begin position="505"/>
        <end position="526"/>
    </location>
</feature>
<evidence type="ECO:0000256" key="2">
    <source>
        <dbReference type="SAM" id="Phobius"/>
    </source>
</evidence>
<dbReference type="AlphaFoldDB" id="A0A1B6CD39"/>
<feature type="region of interest" description="Disordered" evidence="1">
    <location>
        <begin position="396"/>
        <end position="450"/>
    </location>
</feature>
<feature type="transmembrane region" description="Helical" evidence="2">
    <location>
        <begin position="40"/>
        <end position="64"/>
    </location>
</feature>
<feature type="region of interest" description="Disordered" evidence="1">
    <location>
        <begin position="146"/>
        <end position="166"/>
    </location>
</feature>
<feature type="region of interest" description="Disordered" evidence="1">
    <location>
        <begin position="231"/>
        <end position="355"/>
    </location>
</feature>
<organism evidence="3">
    <name type="scientific">Clastoptera arizonana</name>
    <name type="common">Arizona spittle bug</name>
    <dbReference type="NCBI Taxonomy" id="38151"/>
    <lineage>
        <taxon>Eukaryota</taxon>
        <taxon>Metazoa</taxon>
        <taxon>Ecdysozoa</taxon>
        <taxon>Arthropoda</taxon>
        <taxon>Hexapoda</taxon>
        <taxon>Insecta</taxon>
        <taxon>Pterygota</taxon>
        <taxon>Neoptera</taxon>
        <taxon>Paraneoptera</taxon>
        <taxon>Hemiptera</taxon>
        <taxon>Auchenorrhyncha</taxon>
        <taxon>Cercopoidea</taxon>
        <taxon>Clastopteridae</taxon>
        <taxon>Clastoptera</taxon>
    </lineage>
</organism>
<feature type="region of interest" description="Disordered" evidence="1">
    <location>
        <begin position="472"/>
        <end position="539"/>
    </location>
</feature>
<feature type="compositionally biased region" description="Basic and acidic residues" evidence="1">
    <location>
        <begin position="245"/>
        <end position="255"/>
    </location>
</feature>
<keyword evidence="2" id="KW-0472">Membrane</keyword>
<feature type="compositionally biased region" description="Polar residues" evidence="1">
    <location>
        <begin position="435"/>
        <end position="450"/>
    </location>
</feature>
<proteinExistence type="predicted"/>
<accession>A0A1B6CD39</accession>
<feature type="compositionally biased region" description="Basic residues" evidence="1">
    <location>
        <begin position="312"/>
        <end position="324"/>
    </location>
</feature>
<feature type="compositionally biased region" description="Basic residues" evidence="1">
    <location>
        <begin position="406"/>
        <end position="415"/>
    </location>
</feature>
<feature type="region of interest" description="Disordered" evidence="1">
    <location>
        <begin position="660"/>
        <end position="695"/>
    </location>
</feature>
<name>A0A1B6CD39_9HEMI</name>